<evidence type="ECO:0000256" key="5">
    <source>
        <dbReference type="RuleBase" id="RU003887"/>
    </source>
</evidence>
<dbReference type="Gene3D" id="3.30.70.1560">
    <property type="entry name" value="Alpha-L RNA-binding motif"/>
    <property type="match status" value="1"/>
</dbReference>
<proteinExistence type="inferred from homology"/>
<dbReference type="InterPro" id="IPR018496">
    <property type="entry name" value="PsdUridine_synth_RsuA/RluB_CS"/>
</dbReference>
<dbReference type="CDD" id="cd02553">
    <property type="entry name" value="PseudoU_synth_RsuA"/>
    <property type="match status" value="1"/>
</dbReference>
<evidence type="ECO:0000313" key="8">
    <source>
        <dbReference type="Proteomes" id="UP000241434"/>
    </source>
</evidence>
<dbReference type="NCBIfam" id="TIGR00093">
    <property type="entry name" value="pseudouridine synthase"/>
    <property type="match status" value="1"/>
</dbReference>
<dbReference type="Gene3D" id="3.10.290.10">
    <property type="entry name" value="RNA-binding S4 domain"/>
    <property type="match status" value="1"/>
</dbReference>
<dbReference type="PROSITE" id="PS50889">
    <property type="entry name" value="S4"/>
    <property type="match status" value="1"/>
</dbReference>
<dbReference type="InterPro" id="IPR036986">
    <property type="entry name" value="S4_RNA-bd_sf"/>
</dbReference>
<comment type="similarity">
    <text evidence="1 5">Belongs to the pseudouridine synthase RsuA family.</text>
</comment>
<dbReference type="Pfam" id="PF00849">
    <property type="entry name" value="PseudoU_synth_2"/>
    <property type="match status" value="1"/>
</dbReference>
<dbReference type="InterPro" id="IPR042092">
    <property type="entry name" value="PsdUridine_s_RsuA/RluB/E/F_cat"/>
</dbReference>
<dbReference type="EMBL" id="JYGE01000002">
    <property type="protein sequence ID" value="PSJ32081.1"/>
    <property type="molecule type" value="Genomic_DNA"/>
</dbReference>
<dbReference type="InterPro" id="IPR002942">
    <property type="entry name" value="S4_RNA-bd"/>
</dbReference>
<dbReference type="SUPFAM" id="SSF55120">
    <property type="entry name" value="Pseudouridine synthase"/>
    <property type="match status" value="1"/>
</dbReference>
<dbReference type="PANTHER" id="PTHR47683">
    <property type="entry name" value="PSEUDOURIDINE SYNTHASE FAMILY PROTEIN-RELATED"/>
    <property type="match status" value="1"/>
</dbReference>
<evidence type="ECO:0000259" key="6">
    <source>
        <dbReference type="SMART" id="SM00363"/>
    </source>
</evidence>
<evidence type="ECO:0000256" key="3">
    <source>
        <dbReference type="ARBA" id="ARBA00023235"/>
    </source>
</evidence>
<reference evidence="7" key="1">
    <citation type="thesis" date="2015" institute="Rutgers" country="The State University of New Jersey, 14 College Farm Rd., New Brunswick, NJ, USA">
        <title>Ammonia toxicity in bacteria and its implications for treatment of and resource recovery from highly nitrogenous organic wastes.</title>
        <authorList>
            <person name="Luther A.K."/>
        </authorList>
    </citation>
    <scope>NUCLEOTIDE SEQUENCE</scope>
    <source>
        <strain evidence="7">RT-10B</strain>
    </source>
</reference>
<dbReference type="SMART" id="SM00363">
    <property type="entry name" value="S4"/>
    <property type="match status" value="1"/>
</dbReference>
<gene>
    <name evidence="7" type="ORF">UF10_01360</name>
</gene>
<dbReference type="Pfam" id="PF01479">
    <property type="entry name" value="S4"/>
    <property type="match status" value="1"/>
</dbReference>
<protein>
    <recommendedName>
        <fullName evidence="5">Pseudouridine synthase</fullName>
        <ecNumber evidence="5">5.4.99.-</ecNumber>
    </recommendedName>
</protein>
<accession>A0A2P7Q283</accession>
<evidence type="ECO:0000256" key="2">
    <source>
        <dbReference type="ARBA" id="ARBA00022884"/>
    </source>
</evidence>
<dbReference type="EC" id="5.4.99.-" evidence="5"/>
<dbReference type="PROSITE" id="PS01149">
    <property type="entry name" value="PSI_RSU"/>
    <property type="match status" value="1"/>
</dbReference>
<evidence type="ECO:0000313" key="7">
    <source>
        <dbReference type="EMBL" id="PSJ32081.1"/>
    </source>
</evidence>
<dbReference type="InterPro" id="IPR020094">
    <property type="entry name" value="TruA/RsuA/RluB/E/F_N"/>
</dbReference>
<organism evidence="7 8">
    <name type="scientific">Peptostreptococcus russellii</name>
    <dbReference type="NCBI Taxonomy" id="215200"/>
    <lineage>
        <taxon>Bacteria</taxon>
        <taxon>Bacillati</taxon>
        <taxon>Bacillota</taxon>
        <taxon>Clostridia</taxon>
        <taxon>Peptostreptococcales</taxon>
        <taxon>Peptostreptococcaceae</taxon>
        <taxon>Peptostreptococcus</taxon>
    </lineage>
</organism>
<dbReference type="Proteomes" id="UP000241434">
    <property type="component" value="Unassembled WGS sequence"/>
</dbReference>
<dbReference type="PANTHER" id="PTHR47683:SF4">
    <property type="entry name" value="PSEUDOURIDINE SYNTHASE"/>
    <property type="match status" value="1"/>
</dbReference>
<keyword evidence="8" id="KW-1185">Reference proteome</keyword>
<dbReference type="AlphaFoldDB" id="A0A2P7Q283"/>
<dbReference type="CDD" id="cd00165">
    <property type="entry name" value="S4"/>
    <property type="match status" value="1"/>
</dbReference>
<dbReference type="InterPro" id="IPR020103">
    <property type="entry name" value="PsdUridine_synth_cat_dom_sf"/>
</dbReference>
<dbReference type="Gene3D" id="3.30.70.580">
    <property type="entry name" value="Pseudouridine synthase I, catalytic domain, N-terminal subdomain"/>
    <property type="match status" value="1"/>
</dbReference>
<keyword evidence="2 4" id="KW-0694">RNA-binding</keyword>
<dbReference type="InterPro" id="IPR050343">
    <property type="entry name" value="RsuA_PseudoU_synthase"/>
</dbReference>
<keyword evidence="3 5" id="KW-0413">Isomerase</keyword>
<dbReference type="InterPro" id="IPR006145">
    <property type="entry name" value="PsdUridine_synth_RsuA/RluA"/>
</dbReference>
<dbReference type="GO" id="GO:0120159">
    <property type="term" value="F:rRNA pseudouridine synthase activity"/>
    <property type="evidence" value="ECO:0007669"/>
    <property type="project" value="UniProtKB-ARBA"/>
</dbReference>
<dbReference type="OrthoDB" id="9807213at2"/>
<evidence type="ECO:0000256" key="1">
    <source>
        <dbReference type="ARBA" id="ARBA00008348"/>
    </source>
</evidence>
<dbReference type="SUPFAM" id="SSF55174">
    <property type="entry name" value="Alpha-L RNA-binding motif"/>
    <property type="match status" value="1"/>
</dbReference>
<comment type="caution">
    <text evidence="7">The sequence shown here is derived from an EMBL/GenBank/DDBJ whole genome shotgun (WGS) entry which is preliminary data.</text>
</comment>
<evidence type="ECO:0000256" key="4">
    <source>
        <dbReference type="PROSITE-ProRule" id="PRU00182"/>
    </source>
</evidence>
<feature type="domain" description="RNA-binding S4" evidence="6">
    <location>
        <begin position="1"/>
        <end position="59"/>
    </location>
</feature>
<dbReference type="GO" id="GO:0003723">
    <property type="term" value="F:RNA binding"/>
    <property type="evidence" value="ECO:0007669"/>
    <property type="project" value="UniProtKB-KW"/>
</dbReference>
<dbReference type="InterPro" id="IPR000748">
    <property type="entry name" value="PsdUridine_synth_RsuA/RluB/E/F"/>
</dbReference>
<dbReference type="RefSeq" id="WP_106776064.1">
    <property type="nucleotide sequence ID" value="NZ_JYGE01000002.1"/>
</dbReference>
<name>A0A2P7Q283_9FIRM</name>
<dbReference type="GO" id="GO:0000455">
    <property type="term" value="P:enzyme-directed rRNA pseudouridine synthesis"/>
    <property type="evidence" value="ECO:0007669"/>
    <property type="project" value="UniProtKB-ARBA"/>
</dbReference>
<sequence length="260" mass="29436">MRIDKLLGNLGYGTRSEIKKLCKQGAVIVNGKEAKKADQHVDPEEDEILFNGELVNYREFVYLMLNKPAGYISATFDRNDATVLDLIDEKYHAFEPAPVGRLDKDTEGLLIITNDGKLTHRVLSPKKHIPKKYYAIVAGSVNSNDIKAFEKGIDIGEGYTTKPASLEIIGQIDLDDISDEENQEKSEETNINLAGEDVYEIYLTISEGKFHQVKRMFQSVGKEVLYLKRVQMGGLELDESLELGEYRELTDDEIKMLEER</sequence>